<sequence length="437" mass="51322">MIAALMILGGTSIMGATQVFNGEHFTGIEYQHSDIKDIDSGSIDATTLTLGKGYYNFINYPADFEGVFKYDVKGEHHSMANNIGYTSFGGRYQYNGWGDKGIILGMKGSLDYDNFYENYNDYFSRYVIEGDYPRKSGKNKDEEDFGVKFYGDLFKKLDHGFTVGFWNDVVVGKEEVTDPIPIVRDDQVVIADTKDSNVYDNTAVSVTITPKIIYQTQVTESNRFVFEGYMENRKYYNKKFEVEGKEEDRYYKYVLTPQFITKGSVGEEFTYFNYMAFENEKFEYLSFWQHIFKMTPRLEYRSNRWLLGFSGGGYDFEDEIGIIFDNQELFGYKKADTYSAWIFAPKVYVEYRVWGDFYLGQETAYRHGEWETDTEDQYMDETSYIFYWKYEKYITEDIMFILKNSYELYRLSTNIPVENRLPEENIVRVTAGVKAYF</sequence>
<evidence type="ECO:0000313" key="2">
    <source>
        <dbReference type="Proteomes" id="UP001144471"/>
    </source>
</evidence>
<keyword evidence="2" id="KW-1185">Reference proteome</keyword>
<evidence type="ECO:0000313" key="1">
    <source>
        <dbReference type="EMBL" id="GLI54851.1"/>
    </source>
</evidence>
<name>A0A9W6GJ87_9FUSO</name>
<organism evidence="1 2">
    <name type="scientific">Propionigenium maris DSM 9537</name>
    <dbReference type="NCBI Taxonomy" id="1123000"/>
    <lineage>
        <taxon>Bacteria</taxon>
        <taxon>Fusobacteriati</taxon>
        <taxon>Fusobacteriota</taxon>
        <taxon>Fusobacteriia</taxon>
        <taxon>Fusobacteriales</taxon>
        <taxon>Fusobacteriaceae</taxon>
        <taxon>Propionigenium</taxon>
    </lineage>
</organism>
<proteinExistence type="predicted"/>
<dbReference type="AlphaFoldDB" id="A0A9W6GJ87"/>
<accession>A0A9W6GJ87</accession>
<gene>
    <name evidence="1" type="ORF">PM10SUCC1_03660</name>
</gene>
<dbReference type="Proteomes" id="UP001144471">
    <property type="component" value="Unassembled WGS sequence"/>
</dbReference>
<dbReference type="EMBL" id="BSDY01000001">
    <property type="protein sequence ID" value="GLI54851.1"/>
    <property type="molecule type" value="Genomic_DNA"/>
</dbReference>
<protein>
    <submittedName>
        <fullName evidence="1">Uncharacterized protein</fullName>
    </submittedName>
</protein>
<reference evidence="1" key="1">
    <citation type="submission" date="2022-12" db="EMBL/GenBank/DDBJ databases">
        <title>Reference genome sequencing for broad-spectrum identification of bacterial and archaeal isolates by mass spectrometry.</title>
        <authorList>
            <person name="Sekiguchi Y."/>
            <person name="Tourlousse D.M."/>
        </authorList>
    </citation>
    <scope>NUCLEOTIDE SEQUENCE</scope>
    <source>
        <strain evidence="1">10succ1</strain>
    </source>
</reference>
<comment type="caution">
    <text evidence="1">The sequence shown here is derived from an EMBL/GenBank/DDBJ whole genome shotgun (WGS) entry which is preliminary data.</text>
</comment>